<sequence length="87" mass="10400">MVQGCRLHIRALRWCSMVWLPHEVCRAGMERSSTSTGSSLGYRFRFFQRDIAYGNHWWVGGQGYDCWASRWHYPYHRHSGYATDKQR</sequence>
<reference evidence="1" key="1">
    <citation type="submission" date="2018-01" db="EMBL/GenBank/DDBJ databases">
        <title>An insight into the sialome of Amazonian anophelines.</title>
        <authorList>
            <person name="Ribeiro J.M."/>
            <person name="Scarpassa V."/>
            <person name="Calvo E."/>
        </authorList>
    </citation>
    <scope>NUCLEOTIDE SEQUENCE</scope>
    <source>
        <tissue evidence="1">Salivary glands</tissue>
    </source>
</reference>
<dbReference type="AlphaFoldDB" id="A0A2M3ZRM5"/>
<organism evidence="1">
    <name type="scientific">Anopheles braziliensis</name>
    <dbReference type="NCBI Taxonomy" id="58242"/>
    <lineage>
        <taxon>Eukaryota</taxon>
        <taxon>Metazoa</taxon>
        <taxon>Ecdysozoa</taxon>
        <taxon>Arthropoda</taxon>
        <taxon>Hexapoda</taxon>
        <taxon>Insecta</taxon>
        <taxon>Pterygota</taxon>
        <taxon>Neoptera</taxon>
        <taxon>Endopterygota</taxon>
        <taxon>Diptera</taxon>
        <taxon>Nematocera</taxon>
        <taxon>Culicoidea</taxon>
        <taxon>Culicidae</taxon>
        <taxon>Anophelinae</taxon>
        <taxon>Anopheles</taxon>
    </lineage>
</organism>
<name>A0A2M3ZRM5_9DIPT</name>
<proteinExistence type="predicted"/>
<protein>
    <submittedName>
        <fullName evidence="1">Putative secreted peptide</fullName>
    </submittedName>
</protein>
<evidence type="ECO:0000313" key="1">
    <source>
        <dbReference type="EMBL" id="MBW31018.1"/>
    </source>
</evidence>
<dbReference type="EMBL" id="GGFM01010267">
    <property type="protein sequence ID" value="MBW31018.1"/>
    <property type="molecule type" value="Transcribed_RNA"/>
</dbReference>
<accession>A0A2M3ZRM5</accession>